<dbReference type="PROSITE" id="PS50883">
    <property type="entry name" value="EAL"/>
    <property type="match status" value="1"/>
</dbReference>
<evidence type="ECO:0000259" key="2">
    <source>
        <dbReference type="PROSITE" id="PS50887"/>
    </source>
</evidence>
<dbReference type="Gene3D" id="3.30.450.20">
    <property type="entry name" value="PAS domain"/>
    <property type="match status" value="1"/>
</dbReference>
<dbReference type="PANTHER" id="PTHR33121:SF79">
    <property type="entry name" value="CYCLIC DI-GMP PHOSPHODIESTERASE PDED-RELATED"/>
    <property type="match status" value="1"/>
</dbReference>
<feature type="domain" description="EAL" evidence="1">
    <location>
        <begin position="355"/>
        <end position="604"/>
    </location>
</feature>
<gene>
    <name evidence="3" type="ORF">SS37A_06320</name>
</gene>
<dbReference type="SMART" id="SM00267">
    <property type="entry name" value="GGDEF"/>
    <property type="match status" value="1"/>
</dbReference>
<reference evidence="3 4" key="1">
    <citation type="journal article" date="2023" name="Int. J. Syst. Evol. Microbiol.">
        <title>Methylocystis iwaonis sp. nov., a type II methane-oxidizing bacterium from surface soil of a rice paddy field in Japan, and emended description of the genus Methylocystis (ex Whittenbury et al. 1970) Bowman et al. 1993.</title>
        <authorList>
            <person name="Kaise H."/>
            <person name="Sawadogo J.B."/>
            <person name="Alam M.S."/>
            <person name="Ueno C."/>
            <person name="Dianou D."/>
            <person name="Shinjo R."/>
            <person name="Asakawa S."/>
        </authorList>
    </citation>
    <scope>NUCLEOTIDE SEQUENCE [LARGE SCALE GENOMIC DNA]</scope>
    <source>
        <strain evidence="3 4">SS37A-Re</strain>
    </source>
</reference>
<dbReference type="InterPro" id="IPR001633">
    <property type="entry name" value="EAL_dom"/>
</dbReference>
<organism evidence="3 4">
    <name type="scientific">Methylocystis iwaonis</name>
    <dbReference type="NCBI Taxonomy" id="2885079"/>
    <lineage>
        <taxon>Bacteria</taxon>
        <taxon>Pseudomonadati</taxon>
        <taxon>Pseudomonadota</taxon>
        <taxon>Alphaproteobacteria</taxon>
        <taxon>Hyphomicrobiales</taxon>
        <taxon>Methylocystaceae</taxon>
        <taxon>Methylocystis</taxon>
    </lineage>
</organism>
<dbReference type="Proteomes" id="UP001317629">
    <property type="component" value="Chromosome"/>
</dbReference>
<dbReference type="InterPro" id="IPR043128">
    <property type="entry name" value="Rev_trsase/Diguanyl_cyclase"/>
</dbReference>
<dbReference type="Gene3D" id="3.30.70.270">
    <property type="match status" value="1"/>
</dbReference>
<dbReference type="NCBIfam" id="TIGR00254">
    <property type="entry name" value="GGDEF"/>
    <property type="match status" value="1"/>
</dbReference>
<dbReference type="CDD" id="cd01948">
    <property type="entry name" value="EAL"/>
    <property type="match status" value="1"/>
</dbReference>
<dbReference type="Pfam" id="PF00563">
    <property type="entry name" value="EAL"/>
    <property type="match status" value="1"/>
</dbReference>
<dbReference type="SMART" id="SM00052">
    <property type="entry name" value="EAL"/>
    <property type="match status" value="1"/>
</dbReference>
<dbReference type="RefSeq" id="WP_281930411.1">
    <property type="nucleotide sequence ID" value="NZ_AP027142.1"/>
</dbReference>
<evidence type="ECO:0000259" key="1">
    <source>
        <dbReference type="PROSITE" id="PS50883"/>
    </source>
</evidence>
<dbReference type="InterPro" id="IPR029787">
    <property type="entry name" value="Nucleotide_cyclase"/>
</dbReference>
<keyword evidence="4" id="KW-1185">Reference proteome</keyword>
<dbReference type="SUPFAM" id="SSF55073">
    <property type="entry name" value="Nucleotide cyclase"/>
    <property type="match status" value="1"/>
</dbReference>
<evidence type="ECO:0000313" key="4">
    <source>
        <dbReference type="Proteomes" id="UP001317629"/>
    </source>
</evidence>
<sequence length="604" mass="66108">MQLRHIANRGLEAPAANALHSSILKTPLVTRELPAPPVAAAPVAGPDPREILSSIGEVVYDWEIGTDRLTWGPNLGETLGPIASEALDTGLGYGERVARESGASRYDAIIQSGKTDTGEGVPYQVVYALAQPRELGQGPLVWVEDTGRWFAGPTGKPARAYGVVRVVTERHEMERKLALGAQIDPLTGVLNRAQLGEHIARFLQQAERSRKPFAVLLVALENLFALNRTYGYDAGDEVIASLARRLRENVRACDVVARHAGNKFALVLDNCDADETLFAAQRLLDLVKGAPFETSAGPIPASIRIGGVIGPREGRVPHVLLQRAEEALDVARQNNGKRFVAYTASLAREDARLRSLQVADSIVSALNERRVDLAFQPIVHAATGEVAFHEALLRIRLPDGTVASPAALLPVAEKAGLVRLLDQRVMELALERLAADPQLRVSVNCSVLTVLDPEWPERLKAAIAMNPSVSDRLIVEITETSLIEDFETTRNLIAVCKELNVKVAMDDFGAGHTSFRNLRDLDFDIVKIDGAFIQNITNSQDDRFFVRTLIDLARHLSLEVVAEWVEDESTARILRDWGVEYFQGALYGRAAERPTLDDKRTAAK</sequence>
<dbReference type="EMBL" id="AP027142">
    <property type="protein sequence ID" value="BDV33103.1"/>
    <property type="molecule type" value="Genomic_DNA"/>
</dbReference>
<proteinExistence type="predicted"/>
<accession>A0ABM8E5E5</accession>
<dbReference type="Pfam" id="PF00990">
    <property type="entry name" value="GGDEF"/>
    <property type="match status" value="1"/>
</dbReference>
<name>A0ABM8E5E5_9HYPH</name>
<dbReference type="SUPFAM" id="SSF141868">
    <property type="entry name" value="EAL domain-like"/>
    <property type="match status" value="1"/>
</dbReference>
<dbReference type="InterPro" id="IPR035919">
    <property type="entry name" value="EAL_sf"/>
</dbReference>
<dbReference type="CDD" id="cd01949">
    <property type="entry name" value="GGDEF"/>
    <property type="match status" value="1"/>
</dbReference>
<dbReference type="InterPro" id="IPR050706">
    <property type="entry name" value="Cyclic-di-GMP_PDE-like"/>
</dbReference>
<dbReference type="InterPro" id="IPR000160">
    <property type="entry name" value="GGDEF_dom"/>
</dbReference>
<feature type="domain" description="GGDEF" evidence="2">
    <location>
        <begin position="211"/>
        <end position="345"/>
    </location>
</feature>
<dbReference type="Gene3D" id="3.20.20.450">
    <property type="entry name" value="EAL domain"/>
    <property type="match status" value="1"/>
</dbReference>
<dbReference type="PANTHER" id="PTHR33121">
    <property type="entry name" value="CYCLIC DI-GMP PHOSPHODIESTERASE PDEF"/>
    <property type="match status" value="1"/>
</dbReference>
<protein>
    <submittedName>
        <fullName evidence="3">GGDEF-domain containing protein</fullName>
    </submittedName>
</protein>
<dbReference type="PROSITE" id="PS50887">
    <property type="entry name" value="GGDEF"/>
    <property type="match status" value="1"/>
</dbReference>
<evidence type="ECO:0000313" key="3">
    <source>
        <dbReference type="EMBL" id="BDV33103.1"/>
    </source>
</evidence>